<evidence type="ECO:0000313" key="3">
    <source>
        <dbReference type="Proteomes" id="UP001344658"/>
    </source>
</evidence>
<feature type="chain" id="PRO_5046591369" evidence="1">
    <location>
        <begin position="21"/>
        <end position="89"/>
    </location>
</feature>
<evidence type="ECO:0000313" key="2">
    <source>
        <dbReference type="EMBL" id="MEE4543942.1"/>
    </source>
</evidence>
<organism evidence="2 3">
    <name type="scientific">Actinacidiphila polyblastidii</name>
    <dbReference type="NCBI Taxonomy" id="3110430"/>
    <lineage>
        <taxon>Bacteria</taxon>
        <taxon>Bacillati</taxon>
        <taxon>Actinomycetota</taxon>
        <taxon>Actinomycetes</taxon>
        <taxon>Kitasatosporales</taxon>
        <taxon>Streptomycetaceae</taxon>
        <taxon>Actinacidiphila</taxon>
    </lineage>
</organism>
<gene>
    <name evidence="2" type="ORF">V2S66_18435</name>
</gene>
<keyword evidence="3" id="KW-1185">Reference proteome</keyword>
<sequence length="89" mass="9116">MGLAAALVTLSAATAATASGAPTSPGGVTDARLCGQTNFTVNKGNNVVASFTATGSQYVNGGIRYYWSEDDWWLGVLEISGYTFSVVCG</sequence>
<comment type="caution">
    <text evidence="2">The sequence shown here is derived from an EMBL/GenBank/DDBJ whole genome shotgun (WGS) entry which is preliminary data.</text>
</comment>
<proteinExistence type="predicted"/>
<feature type="signal peptide" evidence="1">
    <location>
        <begin position="1"/>
        <end position="20"/>
    </location>
</feature>
<reference evidence="2 3" key="1">
    <citation type="submission" date="2023-12" db="EMBL/GenBank/DDBJ databases">
        <title>Streptomyces sp. V4-01.</title>
        <authorList>
            <person name="Somphong A."/>
            <person name="Phongsopitanun W."/>
        </authorList>
    </citation>
    <scope>NUCLEOTIDE SEQUENCE [LARGE SCALE GENOMIC DNA]</scope>
    <source>
        <strain evidence="2 3">V4-01</strain>
    </source>
</reference>
<keyword evidence="1" id="KW-0732">Signal</keyword>
<protein>
    <submittedName>
        <fullName evidence="2">Uncharacterized protein</fullName>
    </submittedName>
</protein>
<accession>A0ABU7PFB0</accession>
<evidence type="ECO:0000256" key="1">
    <source>
        <dbReference type="SAM" id="SignalP"/>
    </source>
</evidence>
<name>A0ABU7PFB0_9ACTN</name>
<dbReference type="Proteomes" id="UP001344658">
    <property type="component" value="Unassembled WGS sequence"/>
</dbReference>
<dbReference type="EMBL" id="JAZEWV010000014">
    <property type="protein sequence ID" value="MEE4543942.1"/>
    <property type="molecule type" value="Genomic_DNA"/>
</dbReference>
<dbReference type="RefSeq" id="WP_330796801.1">
    <property type="nucleotide sequence ID" value="NZ_JAZEWV010000014.1"/>
</dbReference>